<reference evidence="10" key="1">
    <citation type="submission" date="2020-11" db="EMBL/GenBank/DDBJ databases">
        <authorList>
            <person name="Tran Van P."/>
        </authorList>
    </citation>
    <scope>NUCLEOTIDE SEQUENCE</scope>
</reference>
<keyword evidence="3 6" id="KW-0963">Cytoplasm</keyword>
<feature type="region of interest" description="Disordered" evidence="8">
    <location>
        <begin position="414"/>
        <end position="443"/>
    </location>
</feature>
<dbReference type="GO" id="GO:0006412">
    <property type="term" value="P:translation"/>
    <property type="evidence" value="ECO:0007669"/>
    <property type="project" value="UniProtKB-UniRule"/>
</dbReference>
<dbReference type="SUPFAM" id="SSF52313">
    <property type="entry name" value="Ribosomal protein S2"/>
    <property type="match status" value="1"/>
</dbReference>
<dbReference type="GO" id="GO:0000028">
    <property type="term" value="P:ribosomal small subunit assembly"/>
    <property type="evidence" value="ECO:0007669"/>
    <property type="project" value="UniProtKB-UniRule"/>
</dbReference>
<dbReference type="PANTHER" id="PTHR11489">
    <property type="entry name" value="40S RIBOSOMAL PROTEIN SA"/>
    <property type="match status" value="1"/>
</dbReference>
<evidence type="ECO:0000256" key="5">
    <source>
        <dbReference type="ARBA" id="ARBA00023274"/>
    </source>
</evidence>
<evidence type="ECO:0000256" key="6">
    <source>
        <dbReference type="HAMAP-Rule" id="MF_03015"/>
    </source>
</evidence>
<dbReference type="NCBIfam" id="TIGR01012">
    <property type="entry name" value="uS2_euk_arch"/>
    <property type="match status" value="1"/>
</dbReference>
<evidence type="ECO:0000259" key="9">
    <source>
        <dbReference type="Pfam" id="PF16122"/>
    </source>
</evidence>
<evidence type="ECO:0000256" key="3">
    <source>
        <dbReference type="ARBA" id="ARBA00022490"/>
    </source>
</evidence>
<feature type="domain" description="Small ribosomal subunit protein uS2 C-terminal" evidence="9">
    <location>
        <begin position="338"/>
        <end position="437"/>
    </location>
</feature>
<comment type="similarity">
    <text evidence="2 6 7">Belongs to the universal ribosomal protein uS2 family.</text>
</comment>
<evidence type="ECO:0000256" key="8">
    <source>
        <dbReference type="SAM" id="MobiDB-lite"/>
    </source>
</evidence>
<dbReference type="InterPro" id="IPR001865">
    <property type="entry name" value="Ribosomal_uS2"/>
</dbReference>
<evidence type="ECO:0000256" key="1">
    <source>
        <dbReference type="ARBA" id="ARBA00004496"/>
    </source>
</evidence>
<dbReference type="Pfam" id="PF16122">
    <property type="entry name" value="40S_SA_C"/>
    <property type="match status" value="1"/>
</dbReference>
<gene>
    <name evidence="10" type="ORF">TGEB3V08_LOCUS3853</name>
</gene>
<dbReference type="CDD" id="cd01425">
    <property type="entry name" value="RPS2"/>
    <property type="match status" value="1"/>
</dbReference>
<dbReference type="InterPro" id="IPR005707">
    <property type="entry name" value="Ribosomal_uS2_euk/arc"/>
</dbReference>
<dbReference type="AlphaFoldDB" id="A0A7R9JV24"/>
<evidence type="ECO:0000256" key="2">
    <source>
        <dbReference type="ARBA" id="ARBA00006242"/>
    </source>
</evidence>
<evidence type="ECO:0000256" key="7">
    <source>
        <dbReference type="RuleBase" id="RU003631"/>
    </source>
</evidence>
<dbReference type="PROSITE" id="PS00963">
    <property type="entry name" value="RIBOSOMAL_S2_2"/>
    <property type="match status" value="1"/>
</dbReference>
<dbReference type="InterPro" id="IPR027498">
    <property type="entry name" value="Ribosomal_uS2_euk"/>
</dbReference>
<dbReference type="InterPro" id="IPR018130">
    <property type="entry name" value="Ribosomal_uS2_CS"/>
</dbReference>
<dbReference type="InterPro" id="IPR032281">
    <property type="entry name" value="Ribosomal_uS2_C"/>
</dbReference>
<dbReference type="Gene3D" id="3.40.50.10490">
    <property type="entry name" value="Glucose-6-phosphate isomerase like protein, domain 1"/>
    <property type="match status" value="2"/>
</dbReference>
<dbReference type="GO" id="GO:0022627">
    <property type="term" value="C:cytosolic small ribosomal subunit"/>
    <property type="evidence" value="ECO:0007669"/>
    <property type="project" value="UniProtKB-UniRule"/>
</dbReference>
<dbReference type="HAMAP" id="MF_03015">
    <property type="entry name" value="Ribosomal_S2_euk"/>
    <property type="match status" value="1"/>
</dbReference>
<name>A0A7R9JV24_TIMGE</name>
<dbReference type="PRINTS" id="PR00395">
    <property type="entry name" value="RIBOSOMALS2"/>
</dbReference>
<proteinExistence type="inferred from homology"/>
<dbReference type="FunFam" id="3.40.50.10490:FF:000012">
    <property type="entry name" value="40S ribosomal protein SA"/>
    <property type="match status" value="1"/>
</dbReference>
<feature type="compositionally biased region" description="Low complexity" evidence="8">
    <location>
        <begin position="422"/>
        <end position="434"/>
    </location>
</feature>
<sequence length="443" mass="48214">MSGGLDVLTLKEDDVTKMLGACTHLGTDNVDYQMEQYVYKRRAGDGMHIINLRRTWEKLLLAARAIVAIEHPSEVFVISSRSYGQRAVLKFAAHTGATPIAGRFTPGAFTNQIQAAFREPRLLVVTDPSQDHQPITEASYVNIPVIAFTNTDSPLRFVDIAIPCNNKVSGSLVGCFPIRVGRPLGEVGKGRDCSGGLVFLLMSAGWFLFLSPVSMAESHAGMELIGECWEMRLGLGYESVPFGSGDRYEEGGRGEWGQEEGWFLNIGYVVFQSPHSIGLMWWLLAREVLRFRGSIPREGKWDVVVDLFFYRDPDEVSPYTPSVSTEYGLLRYPVGALADKEEQATKEVVVAAQPIKTEADFAPAPTEVWGNEVVPEPAARSWAEDDVPVAAPVARAAAPAPVAGFANASDDWATQVSEDWGAATPAATSAPAASNWGGSDNWN</sequence>
<dbReference type="Pfam" id="PF00318">
    <property type="entry name" value="Ribosomal_S2"/>
    <property type="match status" value="2"/>
</dbReference>
<dbReference type="EMBL" id="OE840264">
    <property type="protein sequence ID" value="CAD7589965.1"/>
    <property type="molecule type" value="Genomic_DNA"/>
</dbReference>
<comment type="subcellular location">
    <subcellularLocation>
        <location evidence="1 6">Cytoplasm</location>
    </subcellularLocation>
</comment>
<keyword evidence="5 6" id="KW-0687">Ribonucleoprotein</keyword>
<accession>A0A7R9JV24</accession>
<comment type="function">
    <text evidence="6">Required for the assembly and/or stability of the 40S ribosomal subunit. Required for the processing of the 20S rRNA-precursor to mature 18S rRNA in a late step of the maturation of 40S ribosomal subunits.</text>
</comment>
<dbReference type="InterPro" id="IPR023591">
    <property type="entry name" value="Ribosomal_uS2_flav_dom_sf"/>
</dbReference>
<evidence type="ECO:0000313" key="10">
    <source>
        <dbReference type="EMBL" id="CAD7589965.1"/>
    </source>
</evidence>
<evidence type="ECO:0000256" key="4">
    <source>
        <dbReference type="ARBA" id="ARBA00022980"/>
    </source>
</evidence>
<comment type="subunit">
    <text evidence="6">Component of the small ribosomal subunit. Mature ribosomes consist of a small (40S) and a large (60S) subunit. The 40S subunit contains about 33 different proteins and 1 molecule of RNA (18S). The 60S subunit contains about 49 different proteins and 3 molecules of RNA (28S, 5.8S and 5S). Interacts with ribosomal protein S21.</text>
</comment>
<protein>
    <recommendedName>
        <fullName evidence="6">Small ribosomal subunit protein uS2</fullName>
    </recommendedName>
</protein>
<organism evidence="10">
    <name type="scientific">Timema genevievae</name>
    <name type="common">Walking stick</name>
    <dbReference type="NCBI Taxonomy" id="629358"/>
    <lineage>
        <taxon>Eukaryota</taxon>
        <taxon>Metazoa</taxon>
        <taxon>Ecdysozoa</taxon>
        <taxon>Arthropoda</taxon>
        <taxon>Hexapoda</taxon>
        <taxon>Insecta</taxon>
        <taxon>Pterygota</taxon>
        <taxon>Neoptera</taxon>
        <taxon>Polyneoptera</taxon>
        <taxon>Phasmatodea</taxon>
        <taxon>Timematodea</taxon>
        <taxon>Timematoidea</taxon>
        <taxon>Timematidae</taxon>
        <taxon>Timema</taxon>
    </lineage>
</organism>
<dbReference type="GO" id="GO:0003735">
    <property type="term" value="F:structural constituent of ribosome"/>
    <property type="evidence" value="ECO:0007669"/>
    <property type="project" value="UniProtKB-UniRule"/>
</dbReference>
<keyword evidence="4 6" id="KW-0689">Ribosomal protein</keyword>